<reference evidence="2 3" key="1">
    <citation type="submission" date="2013-02" db="EMBL/GenBank/DDBJ databases">
        <title>Genome sequence of Candida maltosa Xu316, a potential industrial strain for xylitol and ethanol production.</title>
        <authorList>
            <person name="Yu J."/>
            <person name="Wang Q."/>
            <person name="Geng X."/>
            <person name="Bao W."/>
            <person name="He P."/>
            <person name="Cai J."/>
        </authorList>
    </citation>
    <scope>NUCLEOTIDE SEQUENCE [LARGE SCALE GENOMIC DNA]</scope>
    <source>
        <strain evidence="3">Xu316</strain>
    </source>
</reference>
<sequence>MTSIKPMRINRIEPACSQNTPVQWSDNSQLSLNSYSHLTVLEPRLPNYHKAFKCKNGKSIMDPKEFFSETEILYTESINMLPLGRFNRTLITDGDEGLNLAAGDPNIVLQQWSPNFENSRDNLLGVLFNSGELLVFKKQTASSTSFSPKINMFNVLAEKYEIKADDENMYVTGEEFNKLKIRYFTFSTHDNSLYLTIVDHNNSVVVFLVDTNTFEVNVILERKLDFSIIKILWSDNSEYLTVVGFDNSISSLTLDDDLKESKEIYPPTRFKNHINEYVYHNTKTYLVSVFTGKVIISDLQNEVYEFKLDNYSTCVSIVQGVTDNVLTLILPFDSCDISTVKFDFTTKEFTKALLDKQLSKFINRSLYTFQISSEVETAVPEFRIFAMNTMPNGMIAVFYNIAAKDTIRYRTTAFINVDVQFLKLEEPLQDSREVANITSLSKLFTYCLENADSFPTLNDDIRLLRSAKANTFLEAFKQFKEDTFTDIVIDTDLEPQESLRATLTEKFIKNKTVTEAQYLIVLAKIFQNALIQVRKDNLEKASILLDELESYQVTLKNTIIIYLRKLILSYYNGKPISDEFGKFCLITMLLQLRKLGTDITVEIPESAEVTVQTKYYGETFKVSVDDIPDECKDTIVSTSGHGWVQCELTNIPILGMNNKNDELGQFRYVLQDEAFGELVNELLNTIDFCFISGNRTFALK</sequence>
<organism evidence="2 3">
    <name type="scientific">Candida maltosa (strain Xu316)</name>
    <name type="common">Yeast</name>
    <dbReference type="NCBI Taxonomy" id="1245528"/>
    <lineage>
        <taxon>Eukaryota</taxon>
        <taxon>Fungi</taxon>
        <taxon>Dikarya</taxon>
        <taxon>Ascomycota</taxon>
        <taxon>Saccharomycotina</taxon>
        <taxon>Pichiomycetes</taxon>
        <taxon>Debaryomycetaceae</taxon>
        <taxon>Candida/Lodderomyces clade</taxon>
        <taxon>Candida</taxon>
    </lineage>
</organism>
<dbReference type="AlphaFoldDB" id="M3K778"/>
<dbReference type="STRING" id="1245528.M3K778"/>
<dbReference type="OrthoDB" id="6021743at2759"/>
<keyword evidence="3" id="KW-1185">Reference proteome</keyword>
<feature type="domain" description="Transcription factor IIIC 90kDa subunit N-terminal" evidence="1">
    <location>
        <begin position="24"/>
        <end position="413"/>
    </location>
</feature>
<dbReference type="SUPFAM" id="SSF82171">
    <property type="entry name" value="DPP6 N-terminal domain-like"/>
    <property type="match status" value="1"/>
</dbReference>
<dbReference type="eggNOG" id="ENOG502RQMY">
    <property type="taxonomic scope" value="Eukaryota"/>
</dbReference>
<dbReference type="Proteomes" id="UP000011777">
    <property type="component" value="Unassembled WGS sequence"/>
</dbReference>
<dbReference type="Pfam" id="PF12657">
    <property type="entry name" value="TFIIIC_delta"/>
    <property type="match status" value="1"/>
</dbReference>
<protein>
    <recommendedName>
        <fullName evidence="1">Transcription factor IIIC 90kDa subunit N-terminal domain-containing protein</fullName>
    </recommendedName>
</protein>
<dbReference type="HOGENOM" id="CLU_369188_0_0_1"/>
<accession>M3K778</accession>
<comment type="caution">
    <text evidence="2">The sequence shown here is derived from an EMBL/GenBank/DDBJ whole genome shotgun (WGS) entry which is preliminary data.</text>
</comment>
<evidence type="ECO:0000313" key="3">
    <source>
        <dbReference type="Proteomes" id="UP000011777"/>
    </source>
</evidence>
<dbReference type="InterPro" id="IPR024761">
    <property type="entry name" value="TFIIIC_delta_N"/>
</dbReference>
<evidence type="ECO:0000313" key="2">
    <source>
        <dbReference type="EMBL" id="EMG51055.1"/>
    </source>
</evidence>
<name>M3K778_CANMX</name>
<dbReference type="OMA" id="WSDNLQL"/>
<evidence type="ECO:0000259" key="1">
    <source>
        <dbReference type="Pfam" id="PF12657"/>
    </source>
</evidence>
<dbReference type="EMBL" id="AOGT01000022">
    <property type="protein sequence ID" value="EMG51055.1"/>
    <property type="molecule type" value="Genomic_DNA"/>
</dbReference>
<gene>
    <name evidence="2" type="ORF">G210_3409</name>
</gene>
<proteinExistence type="predicted"/>